<dbReference type="HOGENOM" id="CLU_2213541_0_0_1"/>
<dbReference type="Gramene" id="Al_scaffold_0005_979">
    <property type="protein sequence ID" value="Al_scaffold_0005_979"/>
    <property type="gene ID" value="Al_scaffold_0005_979"/>
</dbReference>
<evidence type="ECO:0000313" key="2">
    <source>
        <dbReference type="Proteomes" id="UP000008694"/>
    </source>
</evidence>
<dbReference type="Proteomes" id="UP000008694">
    <property type="component" value="Unassembled WGS sequence"/>
</dbReference>
<protein>
    <submittedName>
        <fullName evidence="1">Predicted protein</fullName>
    </submittedName>
</protein>
<name>D7LP96_ARALL</name>
<gene>
    <name evidence="1" type="ORF">ARALYDRAFT_664944</name>
</gene>
<reference evidence="2" key="1">
    <citation type="journal article" date="2011" name="Nat. Genet.">
        <title>The Arabidopsis lyrata genome sequence and the basis of rapid genome size change.</title>
        <authorList>
            <person name="Hu T.T."/>
            <person name="Pattyn P."/>
            <person name="Bakker E.G."/>
            <person name="Cao J."/>
            <person name="Cheng J.-F."/>
            <person name="Clark R.M."/>
            <person name="Fahlgren N."/>
            <person name="Fawcett J.A."/>
            <person name="Grimwood J."/>
            <person name="Gundlach H."/>
            <person name="Haberer G."/>
            <person name="Hollister J.D."/>
            <person name="Ossowski S."/>
            <person name="Ottilar R.P."/>
            <person name="Salamov A.A."/>
            <person name="Schneeberger K."/>
            <person name="Spannagl M."/>
            <person name="Wang X."/>
            <person name="Yang L."/>
            <person name="Nasrallah M.E."/>
            <person name="Bergelson J."/>
            <person name="Carrington J.C."/>
            <person name="Gaut B.S."/>
            <person name="Schmutz J."/>
            <person name="Mayer K.F.X."/>
            <person name="Van de Peer Y."/>
            <person name="Grigoriev I.V."/>
            <person name="Nordborg M."/>
            <person name="Weigel D."/>
            <person name="Guo Y.-L."/>
        </authorList>
    </citation>
    <scope>NUCLEOTIDE SEQUENCE [LARGE SCALE GENOMIC DNA]</scope>
    <source>
        <strain evidence="2">cv. MN47</strain>
    </source>
</reference>
<organism evidence="2">
    <name type="scientific">Arabidopsis lyrata subsp. lyrata</name>
    <name type="common">Lyre-leaved rock-cress</name>
    <dbReference type="NCBI Taxonomy" id="81972"/>
    <lineage>
        <taxon>Eukaryota</taxon>
        <taxon>Viridiplantae</taxon>
        <taxon>Streptophyta</taxon>
        <taxon>Embryophyta</taxon>
        <taxon>Tracheophyta</taxon>
        <taxon>Spermatophyta</taxon>
        <taxon>Magnoliopsida</taxon>
        <taxon>eudicotyledons</taxon>
        <taxon>Gunneridae</taxon>
        <taxon>Pentapetalae</taxon>
        <taxon>rosids</taxon>
        <taxon>malvids</taxon>
        <taxon>Brassicales</taxon>
        <taxon>Brassicaceae</taxon>
        <taxon>Camelineae</taxon>
        <taxon>Arabidopsis</taxon>
    </lineage>
</organism>
<sequence length="107" mass="12390">MEVIGFTINFVFFSPIRRASLGSKWTRFPHRGGSATFPPRARLFMLVRGRISVLLDGGWFTYKNLVFKPDSIENIRLKILEKIVWYLFQGGLFQKVKNTYKDILGSS</sequence>
<proteinExistence type="predicted"/>
<keyword evidence="2" id="KW-1185">Reference proteome</keyword>
<dbReference type="AlphaFoldDB" id="D7LP96"/>
<dbReference type="EMBL" id="GL348717">
    <property type="protein sequence ID" value="EFH53498.1"/>
    <property type="molecule type" value="Genomic_DNA"/>
</dbReference>
<accession>D7LP96</accession>
<evidence type="ECO:0000313" key="1">
    <source>
        <dbReference type="EMBL" id="EFH53498.1"/>
    </source>
</evidence>